<accession>A0ACB9T8D1</accession>
<gene>
    <name evidence="1" type="ORF">MML48_4g00003144</name>
</gene>
<dbReference type="Proteomes" id="UP001056778">
    <property type="component" value="Chromosome 4"/>
</dbReference>
<organism evidence="1 2">
    <name type="scientific">Holotrichia oblita</name>
    <name type="common">Chafer beetle</name>
    <dbReference type="NCBI Taxonomy" id="644536"/>
    <lineage>
        <taxon>Eukaryota</taxon>
        <taxon>Metazoa</taxon>
        <taxon>Ecdysozoa</taxon>
        <taxon>Arthropoda</taxon>
        <taxon>Hexapoda</taxon>
        <taxon>Insecta</taxon>
        <taxon>Pterygota</taxon>
        <taxon>Neoptera</taxon>
        <taxon>Endopterygota</taxon>
        <taxon>Coleoptera</taxon>
        <taxon>Polyphaga</taxon>
        <taxon>Scarabaeiformia</taxon>
        <taxon>Scarabaeidae</taxon>
        <taxon>Melolonthinae</taxon>
        <taxon>Holotrichia</taxon>
    </lineage>
</organism>
<name>A0ACB9T8D1_HOLOL</name>
<evidence type="ECO:0000313" key="2">
    <source>
        <dbReference type="Proteomes" id="UP001056778"/>
    </source>
</evidence>
<sequence>MRVDENIDKITCAYCSYVIAYSIESAQRHIPLHSCLASSDHINIDEQGRAFIYEYNYRESATEENVNDANENHLIPKESDKWTHEATLLLICTYDKFKNKFSSPMYNKRQVWKIISDEMCKKNITKSAEKCDEKWRNLKKHYDKVLRVNNTTGAERKTWIYFEKLHSILFQNPSINPIATCSSTGAFKQRISEDNMNNLTVECDENINDNTADDKELKKRKRESKEDAKERRHKERMQQREKFFNLFKSYLEEQPK</sequence>
<reference evidence="1" key="1">
    <citation type="submission" date="2022-04" db="EMBL/GenBank/DDBJ databases">
        <title>Chromosome-scale genome assembly of Holotrichia oblita Faldermann.</title>
        <authorList>
            <person name="Rongchong L."/>
        </authorList>
    </citation>
    <scope>NUCLEOTIDE SEQUENCE</scope>
    <source>
        <strain evidence="1">81SQS9</strain>
    </source>
</reference>
<protein>
    <submittedName>
        <fullName evidence="1">Myb/sant-like dna-binding domain</fullName>
    </submittedName>
</protein>
<comment type="caution">
    <text evidence="1">The sequence shown here is derived from an EMBL/GenBank/DDBJ whole genome shotgun (WGS) entry which is preliminary data.</text>
</comment>
<keyword evidence="2" id="KW-1185">Reference proteome</keyword>
<evidence type="ECO:0000313" key="1">
    <source>
        <dbReference type="EMBL" id="KAI4463052.1"/>
    </source>
</evidence>
<dbReference type="EMBL" id="CM043018">
    <property type="protein sequence ID" value="KAI4463052.1"/>
    <property type="molecule type" value="Genomic_DNA"/>
</dbReference>
<proteinExistence type="predicted"/>